<proteinExistence type="predicted"/>
<dbReference type="InterPro" id="IPR007300">
    <property type="entry name" value="CidB/LrgB"/>
</dbReference>
<name>A0AB94IBM3_9GAMM</name>
<feature type="transmembrane region" description="Helical" evidence="5">
    <location>
        <begin position="29"/>
        <end position="48"/>
    </location>
</feature>
<evidence type="ECO:0000256" key="1">
    <source>
        <dbReference type="ARBA" id="ARBA00004141"/>
    </source>
</evidence>
<keyword evidence="2 5" id="KW-0812">Transmembrane</keyword>
<evidence type="ECO:0000313" key="7">
    <source>
        <dbReference type="Proteomes" id="UP000506160"/>
    </source>
</evidence>
<organism evidence="6 7">
    <name type="scientific">Candidatus Schmidhempelia bombi str. Bimp</name>
    <dbReference type="NCBI Taxonomy" id="1387197"/>
    <lineage>
        <taxon>Bacteria</taxon>
        <taxon>Pseudomonadati</taxon>
        <taxon>Pseudomonadota</taxon>
        <taxon>Gammaproteobacteria</taxon>
        <taxon>Orbales</taxon>
        <taxon>Orbaceae</taxon>
        <taxon>Candidatus Schmidhempelia</taxon>
    </lineage>
</organism>
<comment type="subcellular location">
    <subcellularLocation>
        <location evidence="1">Membrane</location>
        <topology evidence="1">Multi-pass membrane protein</topology>
    </subcellularLocation>
</comment>
<gene>
    <name evidence="6" type="ORF">O970_07020</name>
</gene>
<evidence type="ECO:0000256" key="2">
    <source>
        <dbReference type="ARBA" id="ARBA00022692"/>
    </source>
</evidence>
<dbReference type="NCBIfam" id="TIGR00659">
    <property type="entry name" value="CidB/LrgB family autolysis modulator"/>
    <property type="match status" value="1"/>
</dbReference>
<keyword evidence="7" id="KW-1185">Reference proteome</keyword>
<evidence type="ECO:0000313" key="6">
    <source>
        <dbReference type="EMBL" id="TEA26805.1"/>
    </source>
</evidence>
<dbReference type="PANTHER" id="PTHR30249:SF0">
    <property type="entry name" value="PLASTIDAL GLYCOLATE_GLYCERATE TRANSLOCATOR 1, CHLOROPLASTIC"/>
    <property type="match status" value="1"/>
</dbReference>
<dbReference type="InterPro" id="IPR005261">
    <property type="entry name" value="YohK-like"/>
</dbReference>
<protein>
    <submittedName>
        <fullName evidence="6">CidB/LrgB family autolysis modulator</fullName>
    </submittedName>
</protein>
<dbReference type="Proteomes" id="UP000506160">
    <property type="component" value="Unassembled WGS sequence"/>
</dbReference>
<dbReference type="EMBL" id="AWGA01000065">
    <property type="protein sequence ID" value="TEA26805.1"/>
    <property type="molecule type" value="Genomic_DNA"/>
</dbReference>
<dbReference type="PANTHER" id="PTHR30249">
    <property type="entry name" value="PUTATIVE SEROTONIN TRANSPORTER"/>
    <property type="match status" value="1"/>
</dbReference>
<comment type="caution">
    <text evidence="6">The sequence shown here is derived from an EMBL/GenBank/DDBJ whole genome shotgun (WGS) entry which is preliminary data.</text>
</comment>
<dbReference type="RefSeq" id="WP_024496410.1">
    <property type="nucleotide sequence ID" value="NZ_AWGA01000065.1"/>
</dbReference>
<dbReference type="GO" id="GO:0016020">
    <property type="term" value="C:membrane"/>
    <property type="evidence" value="ECO:0007669"/>
    <property type="project" value="UniProtKB-SubCell"/>
</dbReference>
<dbReference type="Pfam" id="PF04172">
    <property type="entry name" value="LrgB"/>
    <property type="match status" value="1"/>
</dbReference>
<evidence type="ECO:0000256" key="4">
    <source>
        <dbReference type="ARBA" id="ARBA00023136"/>
    </source>
</evidence>
<keyword evidence="4 5" id="KW-0472">Membrane</keyword>
<evidence type="ECO:0000256" key="5">
    <source>
        <dbReference type="SAM" id="Phobius"/>
    </source>
</evidence>
<accession>A0AB94IBM3</accession>
<dbReference type="NCBIfam" id="NF007983">
    <property type="entry name" value="PRK10711.1"/>
    <property type="match status" value="1"/>
</dbReference>
<feature type="transmembrane region" description="Helical" evidence="5">
    <location>
        <begin position="87"/>
        <end position="109"/>
    </location>
</feature>
<sequence>MLWMLALTLLVFFLAKKLAQLVKTPLCNPLLVSVLILIPIMLLTKVTYSQYAANVKILNDLLSYSVVALAYPLYELLPQIKERWRSIMFITAIASISAMITGVCIAFWLGASPEIAASILPKSVTTPIAVTISAAESGIPSIAAFCVIFVGISGALFGHLILNLFKVKLPAARGLAIGAVSHAVGTARCIEVDYQEGAYSTLALVLCGIFTSITAPFLFPIMLFIYQYF</sequence>
<reference evidence="6 7" key="1">
    <citation type="journal article" date="2014" name="Appl. Environ. Microbiol.">
        <title>Genomic features of a bumble bee symbiont reflect its host environment.</title>
        <authorList>
            <person name="Martinson V.G."/>
            <person name="Magoc T."/>
            <person name="Koch H."/>
            <person name="Salzberg S.L."/>
            <person name="Moran N.A."/>
        </authorList>
    </citation>
    <scope>NUCLEOTIDE SEQUENCE [LARGE SCALE GENOMIC DNA]</scope>
    <source>
        <strain evidence="6 7">Bimp</strain>
    </source>
</reference>
<dbReference type="AlphaFoldDB" id="A0AB94IBM3"/>
<keyword evidence="3 5" id="KW-1133">Transmembrane helix</keyword>
<evidence type="ECO:0000256" key="3">
    <source>
        <dbReference type="ARBA" id="ARBA00022989"/>
    </source>
</evidence>
<feature type="transmembrane region" description="Helical" evidence="5">
    <location>
        <begin position="142"/>
        <end position="165"/>
    </location>
</feature>
<feature type="transmembrane region" description="Helical" evidence="5">
    <location>
        <begin position="202"/>
        <end position="226"/>
    </location>
</feature>